<evidence type="ECO:0000256" key="6">
    <source>
        <dbReference type="SAM" id="SignalP"/>
    </source>
</evidence>
<dbReference type="PROSITE" id="PS50940">
    <property type="entry name" value="CHIT_BIND_II"/>
    <property type="match status" value="3"/>
</dbReference>
<proteinExistence type="predicted"/>
<dbReference type="GeneID" id="117641571"/>
<keyword evidence="3" id="KW-0677">Repeat</keyword>
<dbReference type="GO" id="GO:0008061">
    <property type="term" value="F:chitin binding"/>
    <property type="evidence" value="ECO:0007669"/>
    <property type="project" value="UniProtKB-KW"/>
</dbReference>
<feature type="domain" description="Chitin-binding type-2" evidence="7">
    <location>
        <begin position="90"/>
        <end position="150"/>
    </location>
</feature>
<dbReference type="Proteomes" id="UP000515158">
    <property type="component" value="Unplaced"/>
</dbReference>
<keyword evidence="2 6" id="KW-0732">Signal</keyword>
<evidence type="ECO:0000256" key="3">
    <source>
        <dbReference type="ARBA" id="ARBA00022737"/>
    </source>
</evidence>
<dbReference type="InterPro" id="IPR036508">
    <property type="entry name" value="Chitin-bd_dom_sf"/>
</dbReference>
<reference evidence="9" key="1">
    <citation type="submission" date="2025-08" db="UniProtKB">
        <authorList>
            <consortium name="RefSeq"/>
        </authorList>
    </citation>
    <scope>IDENTIFICATION</scope>
    <source>
        <tissue evidence="9">Total insect</tissue>
    </source>
</reference>
<evidence type="ECO:0000313" key="9">
    <source>
        <dbReference type="RefSeq" id="XP_034234918.1"/>
    </source>
</evidence>
<dbReference type="InterPro" id="IPR002557">
    <property type="entry name" value="Chitin-bd_dom"/>
</dbReference>
<dbReference type="RefSeq" id="XP_034234918.1">
    <property type="nucleotide sequence ID" value="XM_034379027.1"/>
</dbReference>
<gene>
    <name evidence="9" type="primary">LOC117641571</name>
</gene>
<evidence type="ECO:0000256" key="5">
    <source>
        <dbReference type="ARBA" id="ARBA00023180"/>
    </source>
</evidence>
<keyword evidence="5" id="KW-0325">Glycoprotein</keyword>
<feature type="signal peptide" evidence="6">
    <location>
        <begin position="1"/>
        <end position="19"/>
    </location>
</feature>
<feature type="chain" id="PRO_5028469608" evidence="6">
    <location>
        <begin position="20"/>
        <end position="258"/>
    </location>
</feature>
<evidence type="ECO:0000313" key="8">
    <source>
        <dbReference type="Proteomes" id="UP000515158"/>
    </source>
</evidence>
<protein>
    <submittedName>
        <fullName evidence="9">Protein obstructor-E-like isoform X1</fullName>
    </submittedName>
</protein>
<organism evidence="9">
    <name type="scientific">Thrips palmi</name>
    <name type="common">Melon thrips</name>
    <dbReference type="NCBI Taxonomy" id="161013"/>
    <lineage>
        <taxon>Eukaryota</taxon>
        <taxon>Metazoa</taxon>
        <taxon>Ecdysozoa</taxon>
        <taxon>Arthropoda</taxon>
        <taxon>Hexapoda</taxon>
        <taxon>Insecta</taxon>
        <taxon>Pterygota</taxon>
        <taxon>Neoptera</taxon>
        <taxon>Paraneoptera</taxon>
        <taxon>Thysanoptera</taxon>
        <taxon>Terebrantia</taxon>
        <taxon>Thripoidea</taxon>
        <taxon>Thripidae</taxon>
        <taxon>Thrips</taxon>
    </lineage>
</organism>
<dbReference type="FunCoup" id="A0A6P8Y5P1">
    <property type="interactions" value="13"/>
</dbReference>
<dbReference type="SUPFAM" id="SSF57625">
    <property type="entry name" value="Invertebrate chitin-binding proteins"/>
    <property type="match status" value="3"/>
</dbReference>
<dbReference type="InParanoid" id="A0A6P8Y5P1"/>
<evidence type="ECO:0000259" key="7">
    <source>
        <dbReference type="PROSITE" id="PS50940"/>
    </source>
</evidence>
<keyword evidence="8" id="KW-1185">Reference proteome</keyword>
<dbReference type="KEGG" id="tpal:117641571"/>
<evidence type="ECO:0000256" key="2">
    <source>
        <dbReference type="ARBA" id="ARBA00022729"/>
    </source>
</evidence>
<sequence length="258" mass="29007">MQTTLQVVVSFAVLATALAAFKCPDAKYDLYEDPVQCDKYYECYEGKATEKLCPDGLVFDPLNRKIINRCDQPFNVDCGERTELQDAKPTANCPRQNGFFPHPNPAVCDVFYNCIDGEPIESRCPPGLHFDEFQGVCVWPTSAGRQGCQDANSNKLKDGFQCPTEVKPDSNGQALAHPQYAHPTDCQKFYICLNGVQPREQGCSLGEVYNEEIGKCDDPDNVPECKDFYKDHPQFKELYTDEDGDGKKDFGKKRVFHS</sequence>
<dbReference type="SMART" id="SM00494">
    <property type="entry name" value="ChtBD2"/>
    <property type="match status" value="3"/>
</dbReference>
<evidence type="ECO:0000256" key="1">
    <source>
        <dbReference type="ARBA" id="ARBA00022669"/>
    </source>
</evidence>
<name>A0A6P8Y5P1_THRPL</name>
<keyword evidence="1" id="KW-0147">Chitin-binding</keyword>
<dbReference type="PANTHER" id="PTHR23301:SF110">
    <property type="entry name" value="LD43683P-RELATED"/>
    <property type="match status" value="1"/>
</dbReference>
<dbReference type="AlphaFoldDB" id="A0A6P8Y5P1"/>
<dbReference type="Pfam" id="PF01607">
    <property type="entry name" value="CBM_14"/>
    <property type="match status" value="3"/>
</dbReference>
<dbReference type="GO" id="GO:0005576">
    <property type="term" value="C:extracellular region"/>
    <property type="evidence" value="ECO:0007669"/>
    <property type="project" value="InterPro"/>
</dbReference>
<dbReference type="Gene3D" id="2.170.140.10">
    <property type="entry name" value="Chitin binding domain"/>
    <property type="match status" value="3"/>
</dbReference>
<dbReference type="InterPro" id="IPR051940">
    <property type="entry name" value="Chitin_bind-dev_reg"/>
</dbReference>
<evidence type="ECO:0000256" key="4">
    <source>
        <dbReference type="ARBA" id="ARBA00023157"/>
    </source>
</evidence>
<accession>A0A6P8Y5P1</accession>
<dbReference type="FunFam" id="2.170.140.10:FF:000002">
    <property type="entry name" value="Gasp, isoform A"/>
    <property type="match status" value="1"/>
</dbReference>
<dbReference type="OrthoDB" id="439917at2759"/>
<dbReference type="PANTHER" id="PTHR23301">
    <property type="entry name" value="CHITIN BINDING PERITROPHIN-A"/>
    <property type="match status" value="1"/>
</dbReference>
<feature type="domain" description="Chitin-binding type-2" evidence="7">
    <location>
        <begin position="159"/>
        <end position="227"/>
    </location>
</feature>
<keyword evidence="4" id="KW-1015">Disulfide bond</keyword>
<feature type="domain" description="Chitin-binding type-2" evidence="7">
    <location>
        <begin position="20"/>
        <end position="80"/>
    </location>
</feature>